<accession>A0A0H5QM50</accession>
<feature type="non-terminal residue" evidence="2">
    <location>
        <position position="1"/>
    </location>
</feature>
<protein>
    <submittedName>
        <fullName evidence="2">Uncharacterized protein</fullName>
    </submittedName>
</protein>
<evidence type="ECO:0000313" key="2">
    <source>
        <dbReference type="EMBL" id="CRZ02446.1"/>
    </source>
</evidence>
<feature type="region of interest" description="Disordered" evidence="1">
    <location>
        <begin position="130"/>
        <end position="160"/>
    </location>
</feature>
<dbReference type="AlphaFoldDB" id="A0A0H5QM50"/>
<organism evidence="2">
    <name type="scientific">Spongospora subterranea</name>
    <dbReference type="NCBI Taxonomy" id="70186"/>
    <lineage>
        <taxon>Eukaryota</taxon>
        <taxon>Sar</taxon>
        <taxon>Rhizaria</taxon>
        <taxon>Endomyxa</taxon>
        <taxon>Phytomyxea</taxon>
        <taxon>Plasmodiophorida</taxon>
        <taxon>Plasmodiophoridae</taxon>
        <taxon>Spongospora</taxon>
    </lineage>
</organism>
<evidence type="ECO:0000256" key="1">
    <source>
        <dbReference type="SAM" id="MobiDB-lite"/>
    </source>
</evidence>
<name>A0A0H5QM50_9EUKA</name>
<sequence>IERCLRFRPSWKVQTFGTISEIFIERLRECDHAVTGTLLFHEVRHFQPTFCEGNDWALRQRIYRFVAREGFVQRRATHVAQNTRHEAGVIDDFVAAVDNPVSSWPANCVCHRKWIQRSCHSAPGGFPGGRETSRFSRLQAKASSTSPSRSHGRLRQPRVP</sequence>
<reference evidence="2" key="1">
    <citation type="submission" date="2015-04" db="EMBL/GenBank/DDBJ databases">
        <title>The genome sequence of the plant pathogenic Rhizarian Plasmodiophora brassicae reveals insights in its biotrophic life cycle and the origin of chitin synthesis.</title>
        <authorList>
            <person name="Schwelm A."/>
            <person name="Fogelqvist J."/>
            <person name="Knaust A."/>
            <person name="Julke S."/>
            <person name="Lilja T."/>
            <person name="Dhandapani V."/>
            <person name="Bonilla-Rosso G."/>
            <person name="Karlsson M."/>
            <person name="Shevchenko A."/>
            <person name="Choi S.R."/>
            <person name="Kim H.G."/>
            <person name="Park J.Y."/>
            <person name="Lim Y.P."/>
            <person name="Ludwig-Muller J."/>
            <person name="Dixelius C."/>
        </authorList>
    </citation>
    <scope>NUCLEOTIDE SEQUENCE</scope>
    <source>
        <tissue evidence="2">Potato root galls</tissue>
    </source>
</reference>
<dbReference type="EMBL" id="HACM01002004">
    <property type="protein sequence ID" value="CRZ02446.1"/>
    <property type="molecule type" value="Transcribed_RNA"/>
</dbReference>
<proteinExistence type="predicted"/>
<feature type="compositionally biased region" description="Basic residues" evidence="1">
    <location>
        <begin position="150"/>
        <end position="160"/>
    </location>
</feature>